<dbReference type="InterPro" id="IPR047525">
    <property type="entry name" value="TfoX-like"/>
</dbReference>
<dbReference type="OrthoDB" id="9796798at2"/>
<organism evidence="2 3">
    <name type="scientific">Sporomusa termitida</name>
    <dbReference type="NCBI Taxonomy" id="2377"/>
    <lineage>
        <taxon>Bacteria</taxon>
        <taxon>Bacillati</taxon>
        <taxon>Bacillota</taxon>
        <taxon>Negativicutes</taxon>
        <taxon>Selenomonadales</taxon>
        <taxon>Sporomusaceae</taxon>
        <taxon>Sporomusa</taxon>
    </lineage>
</organism>
<reference evidence="2 3" key="1">
    <citation type="submission" date="2019-02" db="EMBL/GenBank/DDBJ databases">
        <title>Closed genome of Sporomusa termitida DSM 4440.</title>
        <authorList>
            <person name="Poehlein A."/>
            <person name="Daniel R."/>
        </authorList>
    </citation>
    <scope>NUCLEOTIDE SEQUENCE [LARGE SCALE GENOMIC DNA]</scope>
    <source>
        <strain evidence="2 3">DSM 4440</strain>
    </source>
</reference>
<dbReference type="RefSeq" id="WP_144350626.1">
    <property type="nucleotide sequence ID" value="NZ_CP036259.1"/>
</dbReference>
<dbReference type="PANTHER" id="PTHR36121">
    <property type="entry name" value="PROTEIN SXY"/>
    <property type="match status" value="1"/>
</dbReference>
<dbReference type="EMBL" id="CP036259">
    <property type="protein sequence ID" value="QDR81088.1"/>
    <property type="molecule type" value="Genomic_DNA"/>
</dbReference>
<accession>A0A517DUW0</accession>
<proteinExistence type="predicted"/>
<protein>
    <recommendedName>
        <fullName evidence="1">TfoX C-terminal domain-containing protein</fullName>
    </recommendedName>
</protein>
<dbReference type="PANTHER" id="PTHR36121:SF1">
    <property type="entry name" value="PROTEIN SXY"/>
    <property type="match status" value="1"/>
</dbReference>
<keyword evidence="3" id="KW-1185">Reference proteome</keyword>
<evidence type="ECO:0000259" key="1">
    <source>
        <dbReference type="Pfam" id="PF04994"/>
    </source>
</evidence>
<dbReference type="AlphaFoldDB" id="A0A517DUW0"/>
<name>A0A517DUW0_9FIRM</name>
<sequence>MSPLTELPNIGPVLAERLKNAGIFDLTGLRAVGSKAALMLIRGTGQDTCLSMLYALEGAVQGVRWHNLDKAVKAELKEYYTARERK</sequence>
<feature type="domain" description="TfoX C-terminal" evidence="1">
    <location>
        <begin position="4"/>
        <end position="78"/>
    </location>
</feature>
<dbReference type="InterPro" id="IPR007077">
    <property type="entry name" value="TfoX_C"/>
</dbReference>
<evidence type="ECO:0000313" key="3">
    <source>
        <dbReference type="Proteomes" id="UP000320776"/>
    </source>
</evidence>
<dbReference type="KEGG" id="sted:SPTER_24440"/>
<dbReference type="Gene3D" id="1.10.150.20">
    <property type="entry name" value="5' to 3' exonuclease, C-terminal subdomain"/>
    <property type="match status" value="1"/>
</dbReference>
<dbReference type="Pfam" id="PF04994">
    <property type="entry name" value="TfoX_C"/>
    <property type="match status" value="1"/>
</dbReference>
<gene>
    <name evidence="2" type="ORF">SPTER_24440</name>
</gene>
<evidence type="ECO:0000313" key="2">
    <source>
        <dbReference type="EMBL" id="QDR81088.1"/>
    </source>
</evidence>
<dbReference type="Proteomes" id="UP000320776">
    <property type="component" value="Chromosome"/>
</dbReference>